<organism evidence="2 3">
    <name type="scientific">Discina gigas</name>
    <dbReference type="NCBI Taxonomy" id="1032678"/>
    <lineage>
        <taxon>Eukaryota</taxon>
        <taxon>Fungi</taxon>
        <taxon>Dikarya</taxon>
        <taxon>Ascomycota</taxon>
        <taxon>Pezizomycotina</taxon>
        <taxon>Pezizomycetes</taxon>
        <taxon>Pezizales</taxon>
        <taxon>Discinaceae</taxon>
        <taxon>Discina</taxon>
    </lineage>
</organism>
<dbReference type="InterPro" id="IPR043519">
    <property type="entry name" value="NT_sf"/>
</dbReference>
<comment type="caution">
    <text evidence="2">The sequence shown here is derived from an EMBL/GenBank/DDBJ whole genome shotgun (WGS) entry which is preliminary data.</text>
</comment>
<proteinExistence type="predicted"/>
<accession>A0ABR3G330</accession>
<dbReference type="Gene3D" id="3.30.460.10">
    <property type="entry name" value="Beta Polymerase, domain 2"/>
    <property type="match status" value="1"/>
</dbReference>
<protein>
    <recommendedName>
        <fullName evidence="1">RelA/SpoT domain-containing protein</fullName>
    </recommendedName>
</protein>
<keyword evidence="3" id="KW-1185">Reference proteome</keyword>
<dbReference type="SMART" id="SM00954">
    <property type="entry name" value="RelA_SpoT"/>
    <property type="match status" value="1"/>
</dbReference>
<dbReference type="Pfam" id="PF04607">
    <property type="entry name" value="RelA_SpoT"/>
    <property type="match status" value="1"/>
</dbReference>
<dbReference type="PANTHER" id="PTHR41773:SF1">
    <property type="entry name" value="RELA_SPOT DOMAIN-CONTAINING PROTEIN"/>
    <property type="match status" value="1"/>
</dbReference>
<dbReference type="SUPFAM" id="SSF81301">
    <property type="entry name" value="Nucleotidyltransferase"/>
    <property type="match status" value="1"/>
</dbReference>
<gene>
    <name evidence="2" type="ORF">Q9L58_010814</name>
</gene>
<dbReference type="InterPro" id="IPR007685">
    <property type="entry name" value="RelA_SpoT"/>
</dbReference>
<evidence type="ECO:0000313" key="3">
    <source>
        <dbReference type="Proteomes" id="UP001447188"/>
    </source>
</evidence>
<name>A0ABR3G330_9PEZI</name>
<sequence>GSDHKIILSRFPTDSAIHVDEGQNTLSVQFLERVFMKSKTSYKAVLYKHGSLSKAVQLLDIRLSRIRLHNYCGHGNTSTGPLSVKQELTAAGTLANGLHGQKLSILDFGNRMGLSDEAKSALAAKLKSSAALKEVFEFDVGIYKSFVAYKSVELSNGALLTADTEKFDRVFHQEKVDGSKEEPPVKLLAEQYEERHREALVPAAKAVEELIADLLKGQPRIDRVSARAKALTSFLKKADATIGAKKKYKKPMLEIQDQIGVRIITFFHSDVERIDAIIKQYFTSIESKDLVPESEWEFGYFGRHHVLVLPSDVKSDDIPPEQLPDCFELQIKTLFQHAWSEANHDVGYKPELQPLSTEDNRKLAYTSAQAWGADQMFDELFQSRRKIKK</sequence>
<feature type="domain" description="RelA/SpoT" evidence="1">
    <location>
        <begin position="226"/>
        <end position="354"/>
    </location>
</feature>
<evidence type="ECO:0000259" key="1">
    <source>
        <dbReference type="SMART" id="SM00954"/>
    </source>
</evidence>
<dbReference type="PANTHER" id="PTHR41773">
    <property type="entry name" value="GTP PYROPHOSPHATASE-RELATED"/>
    <property type="match status" value="1"/>
</dbReference>
<dbReference type="EMBL" id="JBBBZM010000785">
    <property type="protein sequence ID" value="KAL0630339.1"/>
    <property type="molecule type" value="Genomic_DNA"/>
</dbReference>
<reference evidence="2 3" key="1">
    <citation type="submission" date="2024-02" db="EMBL/GenBank/DDBJ databases">
        <title>Discinaceae phylogenomics.</title>
        <authorList>
            <person name="Dirks A.C."/>
            <person name="James T.Y."/>
        </authorList>
    </citation>
    <scope>NUCLEOTIDE SEQUENCE [LARGE SCALE GENOMIC DNA]</scope>
    <source>
        <strain evidence="2 3">ACD0624</strain>
    </source>
</reference>
<dbReference type="CDD" id="cd05399">
    <property type="entry name" value="NT_Rel-Spo_like"/>
    <property type="match status" value="1"/>
</dbReference>
<feature type="non-terminal residue" evidence="2">
    <location>
        <position position="1"/>
    </location>
</feature>
<evidence type="ECO:0000313" key="2">
    <source>
        <dbReference type="EMBL" id="KAL0630339.1"/>
    </source>
</evidence>
<dbReference type="Proteomes" id="UP001447188">
    <property type="component" value="Unassembled WGS sequence"/>
</dbReference>